<dbReference type="Pfam" id="PF00009">
    <property type="entry name" value="GTP_EFTU"/>
    <property type="match status" value="1"/>
</dbReference>
<accession>G4YWG6</accession>
<dbReference type="GO" id="GO:0003924">
    <property type="term" value="F:GTPase activity"/>
    <property type="evidence" value="ECO:0007669"/>
    <property type="project" value="InterPro"/>
</dbReference>
<reference evidence="8 9" key="1">
    <citation type="journal article" date="2006" name="Science">
        <title>Phytophthora genome sequences uncover evolutionary origins and mechanisms of pathogenesis.</title>
        <authorList>
            <person name="Tyler B.M."/>
            <person name="Tripathy S."/>
            <person name="Zhang X."/>
            <person name="Dehal P."/>
            <person name="Jiang R.H."/>
            <person name="Aerts A."/>
            <person name="Arredondo F.D."/>
            <person name="Baxter L."/>
            <person name="Bensasson D."/>
            <person name="Beynon J.L."/>
            <person name="Chapman J."/>
            <person name="Damasceno C.M."/>
            <person name="Dorrance A.E."/>
            <person name="Dou D."/>
            <person name="Dickerman A.W."/>
            <person name="Dubchak I.L."/>
            <person name="Garbelotto M."/>
            <person name="Gijzen M."/>
            <person name="Gordon S.G."/>
            <person name="Govers F."/>
            <person name="Grunwald N.J."/>
            <person name="Huang W."/>
            <person name="Ivors K.L."/>
            <person name="Jones R.W."/>
            <person name="Kamoun S."/>
            <person name="Krampis K."/>
            <person name="Lamour K.H."/>
            <person name="Lee M.K."/>
            <person name="McDonald W.H."/>
            <person name="Medina M."/>
            <person name="Meijer H.J."/>
            <person name="Nordberg E.K."/>
            <person name="Maclean D.J."/>
            <person name="Ospina-Giraldo M.D."/>
            <person name="Morris P.F."/>
            <person name="Phuntumart V."/>
            <person name="Putnam N.H."/>
            <person name="Rash S."/>
            <person name="Rose J.K."/>
            <person name="Sakihama Y."/>
            <person name="Salamov A.A."/>
            <person name="Savidor A."/>
            <person name="Scheuring C.F."/>
            <person name="Smith B.M."/>
            <person name="Sobral B.W."/>
            <person name="Terry A."/>
            <person name="Torto-Alalibo T.A."/>
            <person name="Win J."/>
            <person name="Xu Z."/>
            <person name="Zhang H."/>
            <person name="Grigoriev I.V."/>
            <person name="Rokhsar D.S."/>
            <person name="Boore J.L."/>
        </authorList>
    </citation>
    <scope>NUCLEOTIDE SEQUENCE [LARGE SCALE GENOMIC DNA]</scope>
    <source>
        <strain evidence="8 9">P6497</strain>
    </source>
</reference>
<dbReference type="PROSITE" id="PS51722">
    <property type="entry name" value="G_TR_2"/>
    <property type="match status" value="1"/>
</dbReference>
<dbReference type="InParanoid" id="G4YWG6"/>
<keyword evidence="4" id="KW-0648">Protein biosynthesis</keyword>
<organism evidence="8 9">
    <name type="scientific">Phytophthora sojae (strain P6497)</name>
    <name type="common">Soybean stem and root rot agent</name>
    <name type="synonym">Phytophthora megasperma f. sp. glycines</name>
    <dbReference type="NCBI Taxonomy" id="1094619"/>
    <lineage>
        <taxon>Eukaryota</taxon>
        <taxon>Sar</taxon>
        <taxon>Stramenopiles</taxon>
        <taxon>Oomycota</taxon>
        <taxon>Peronosporomycetes</taxon>
        <taxon>Peronosporales</taxon>
        <taxon>Peronosporaceae</taxon>
        <taxon>Phytophthora</taxon>
    </lineage>
</organism>
<dbReference type="RefSeq" id="XP_009520900.1">
    <property type="nucleotide sequence ID" value="XM_009522605.1"/>
</dbReference>
<dbReference type="Proteomes" id="UP000002640">
    <property type="component" value="Unassembled WGS sequence"/>
</dbReference>
<dbReference type="SMR" id="G4YWG6"/>
<evidence type="ECO:0000259" key="7">
    <source>
        <dbReference type="PROSITE" id="PS51722"/>
    </source>
</evidence>
<dbReference type="PRINTS" id="PR00315">
    <property type="entry name" value="ELONGATNFCT"/>
</dbReference>
<feature type="region of interest" description="Disordered" evidence="6">
    <location>
        <begin position="435"/>
        <end position="459"/>
    </location>
</feature>
<evidence type="ECO:0000256" key="2">
    <source>
        <dbReference type="ARBA" id="ARBA00022540"/>
    </source>
</evidence>
<evidence type="ECO:0000256" key="3">
    <source>
        <dbReference type="ARBA" id="ARBA00022741"/>
    </source>
</evidence>
<dbReference type="OMA" id="ESIGCIE"/>
<dbReference type="SUPFAM" id="SSF52540">
    <property type="entry name" value="P-loop containing nucleoside triphosphate hydrolases"/>
    <property type="match status" value="1"/>
</dbReference>
<name>G4YWG6_PHYSP</name>
<dbReference type="Pfam" id="PF22042">
    <property type="entry name" value="EF-G_D2"/>
    <property type="match status" value="1"/>
</dbReference>
<evidence type="ECO:0000256" key="5">
    <source>
        <dbReference type="ARBA" id="ARBA00023134"/>
    </source>
</evidence>
<dbReference type="SUPFAM" id="SSF52156">
    <property type="entry name" value="Initiation factor IF2/eIF5b, domain 3"/>
    <property type="match status" value="1"/>
</dbReference>
<gene>
    <name evidence="8" type="ORF">PHYSODRAFT_486668</name>
</gene>
<dbReference type="NCBIfam" id="TIGR00231">
    <property type="entry name" value="small_GTP"/>
    <property type="match status" value="1"/>
</dbReference>
<dbReference type="SUPFAM" id="SSF50447">
    <property type="entry name" value="Translation proteins"/>
    <property type="match status" value="1"/>
</dbReference>
<keyword evidence="9" id="KW-1185">Reference proteome</keyword>
<dbReference type="InterPro" id="IPR053905">
    <property type="entry name" value="EF-G-like_DII"/>
</dbReference>
<keyword evidence="3" id="KW-0547">Nucleotide-binding</keyword>
<dbReference type="AlphaFoldDB" id="G4YWG6"/>
<dbReference type="InterPro" id="IPR005225">
    <property type="entry name" value="Small_GTP-bd"/>
</dbReference>
<dbReference type="GO" id="GO:0005737">
    <property type="term" value="C:cytoplasm"/>
    <property type="evidence" value="ECO:0007669"/>
    <property type="project" value="TreeGrafter"/>
</dbReference>
<comment type="similarity">
    <text evidence="1">Belongs to the TRAFAC class translation factor GTPase superfamily. Classic translation factor GTPase family. IF-2 subfamily.</text>
</comment>
<evidence type="ECO:0000256" key="6">
    <source>
        <dbReference type="SAM" id="MobiDB-lite"/>
    </source>
</evidence>
<dbReference type="PANTHER" id="PTHR43381:SF5">
    <property type="entry name" value="TR-TYPE G DOMAIN-CONTAINING PROTEIN"/>
    <property type="match status" value="1"/>
</dbReference>
<keyword evidence="5" id="KW-0342">GTP-binding</keyword>
<dbReference type="InterPro" id="IPR015760">
    <property type="entry name" value="TIF_IF2"/>
</dbReference>
<dbReference type="InterPro" id="IPR027417">
    <property type="entry name" value="P-loop_NTPase"/>
</dbReference>
<dbReference type="Pfam" id="PF11987">
    <property type="entry name" value="IF-2"/>
    <property type="match status" value="1"/>
</dbReference>
<dbReference type="Gene3D" id="2.40.30.10">
    <property type="entry name" value="Translation factors"/>
    <property type="match status" value="1"/>
</dbReference>
<dbReference type="STRING" id="1094619.G4YWG6"/>
<dbReference type="Gene3D" id="3.40.50.10050">
    <property type="entry name" value="Translation initiation factor IF- 2, domain 3"/>
    <property type="match status" value="1"/>
</dbReference>
<evidence type="ECO:0000313" key="9">
    <source>
        <dbReference type="Proteomes" id="UP000002640"/>
    </source>
</evidence>
<dbReference type="GO" id="GO:0003743">
    <property type="term" value="F:translation initiation factor activity"/>
    <property type="evidence" value="ECO:0007669"/>
    <property type="project" value="UniProtKB-KW"/>
</dbReference>
<dbReference type="Gene3D" id="3.40.50.300">
    <property type="entry name" value="P-loop containing nucleotide triphosphate hydrolases"/>
    <property type="match status" value="1"/>
</dbReference>
<dbReference type="GO" id="GO:0005525">
    <property type="term" value="F:GTP binding"/>
    <property type="evidence" value="ECO:0007669"/>
    <property type="project" value="UniProtKB-KW"/>
</dbReference>
<dbReference type="GeneID" id="20656061"/>
<dbReference type="InterPro" id="IPR009000">
    <property type="entry name" value="Transl_B-barrel_sf"/>
</dbReference>
<dbReference type="KEGG" id="psoj:PHYSODRAFT_486668"/>
<dbReference type="PANTHER" id="PTHR43381">
    <property type="entry name" value="TRANSLATION INITIATION FACTOR IF-2-RELATED"/>
    <property type="match status" value="1"/>
</dbReference>
<dbReference type="EMBL" id="JH159152">
    <property type="protein sequence ID" value="EGZ25612.1"/>
    <property type="molecule type" value="Genomic_DNA"/>
</dbReference>
<evidence type="ECO:0000256" key="4">
    <source>
        <dbReference type="ARBA" id="ARBA00022917"/>
    </source>
</evidence>
<sequence>MARIAKLEALAQQREQARMEQRQRVLEARAMPRAIPAYIRVRDLAKTIRQPLDKVLKRVVTKSNRRFQLKAKDHPPAEFGSVKKIVLPFRVAQDVAEQFGVQVAYDDVEPQLLDAASDVPEELLGVRQPVIAVMGHVDHGKTTLMDTLRRQMKAGLKQIAPYEKHGITQKINVCEAALTPDVKATFLDTPGHFHFFRMRSSAAQVADAVLLIVAADEGVLLQTEESIGAIEEAGLPAVICINKVDLLGEDGDEQVTKIVDELRSFVALQDSPVLTISGKTGAGLDDLKHAVWELVTGLADEQRLDAMVGSDTQAEGLVLESVALKGRGTVLRVLIKNGELAAKQHFVAGMIHGVVRNMRDAEGREVKRALPGTVVDITYSNKSKNVDAPNEHGFFVLPEARAKQVIEQRELALEFNDCLLPDDGGALTTGTDAEYTEAEEVDQGESDVEETSDEVEEEDDDVIDENDLIETKSIIVKADGAGSLTSIQDTVDEMPGISTVRLGIGNISAKDIDVAINGKCPIFGFNVKLRNREAKLATERGVRVVLHSTVHELIEDITAFEQMGSEEIDEANE</sequence>
<dbReference type="InterPro" id="IPR036925">
    <property type="entry name" value="TIF_IF2_dom3_sf"/>
</dbReference>
<dbReference type="InterPro" id="IPR023115">
    <property type="entry name" value="TIF_IF2_dom3"/>
</dbReference>
<evidence type="ECO:0000313" key="8">
    <source>
        <dbReference type="EMBL" id="EGZ25612.1"/>
    </source>
</evidence>
<protein>
    <recommendedName>
        <fullName evidence="7">Tr-type G domain-containing protein</fullName>
    </recommendedName>
</protein>
<dbReference type="InterPro" id="IPR000795">
    <property type="entry name" value="T_Tr_GTP-bd_dom"/>
</dbReference>
<feature type="domain" description="Tr-type G" evidence="7">
    <location>
        <begin position="126"/>
        <end position="303"/>
    </location>
</feature>
<proteinExistence type="inferred from homology"/>
<keyword evidence="2" id="KW-0396">Initiation factor</keyword>
<evidence type="ECO:0000256" key="1">
    <source>
        <dbReference type="ARBA" id="ARBA00007733"/>
    </source>
</evidence>